<gene>
    <name evidence="1" type="ORF">A7979_10425</name>
</gene>
<name>A0A1Y1RRL3_9MICC</name>
<dbReference type="RefSeq" id="WP_083090885.1">
    <property type="nucleotide sequence ID" value="NZ_LXWF01000006.1"/>
</dbReference>
<dbReference type="EMBL" id="LXWF01000006">
    <property type="protein sequence ID" value="ORC24140.1"/>
    <property type="molecule type" value="Genomic_DNA"/>
</dbReference>
<evidence type="ECO:0000313" key="2">
    <source>
        <dbReference type="Proteomes" id="UP000192359"/>
    </source>
</evidence>
<keyword evidence="2" id="KW-1185">Reference proteome</keyword>
<comment type="caution">
    <text evidence="1">The sequence shown here is derived from an EMBL/GenBank/DDBJ whole genome shotgun (WGS) entry which is preliminary data.</text>
</comment>
<accession>A0A1Y1RRL3</accession>
<dbReference type="Gene3D" id="3.10.20.30">
    <property type="match status" value="1"/>
</dbReference>
<dbReference type="OrthoDB" id="3255135at2"/>
<dbReference type="InterPro" id="IPR016155">
    <property type="entry name" value="Mopterin_synth/thiamin_S_b"/>
</dbReference>
<dbReference type="Proteomes" id="UP000192359">
    <property type="component" value="Unassembled WGS sequence"/>
</dbReference>
<protein>
    <recommendedName>
        <fullName evidence="3">Molybdopterin synthase sulfur carrier subunit</fullName>
    </recommendedName>
</protein>
<dbReference type="AlphaFoldDB" id="A0A1Y1RRL3"/>
<evidence type="ECO:0008006" key="3">
    <source>
        <dbReference type="Google" id="ProtNLM"/>
    </source>
</evidence>
<proteinExistence type="predicted"/>
<sequence length="93" mass="9346">MQINFFAAARAAAGVPSIEVDLEQLGGQSLAAVQAYLVGQVSGVTASGQSLADILPRCSFLVDGVAARGQALTDPHLLAGVARLDVLPPFAGG</sequence>
<dbReference type="InterPro" id="IPR012675">
    <property type="entry name" value="Beta-grasp_dom_sf"/>
</dbReference>
<evidence type="ECO:0000313" key="1">
    <source>
        <dbReference type="EMBL" id="ORC24140.1"/>
    </source>
</evidence>
<reference evidence="1 2" key="1">
    <citation type="submission" date="2016-05" db="EMBL/GenBank/DDBJ databases">
        <title>Draft genome sequence of a porcine commensal Rothia nasimurium.</title>
        <authorList>
            <person name="Gaiser R.A."/>
            <person name="Van Baarlen P."/>
            <person name="Wells J.M."/>
        </authorList>
    </citation>
    <scope>NUCLEOTIDE SEQUENCE [LARGE SCALE GENOMIC DNA]</scope>
    <source>
        <strain evidence="1 2">PT-32</strain>
    </source>
</reference>
<dbReference type="SUPFAM" id="SSF54285">
    <property type="entry name" value="MoaD/ThiS"/>
    <property type="match status" value="1"/>
</dbReference>
<organism evidence="1 2">
    <name type="scientific">Rothia nasimurium</name>
    <dbReference type="NCBI Taxonomy" id="85336"/>
    <lineage>
        <taxon>Bacteria</taxon>
        <taxon>Bacillati</taxon>
        <taxon>Actinomycetota</taxon>
        <taxon>Actinomycetes</taxon>
        <taxon>Micrococcales</taxon>
        <taxon>Micrococcaceae</taxon>
        <taxon>Rothia</taxon>
    </lineage>
</organism>